<organism evidence="4 5">
    <name type="scientific">Candidatus Zambryskibacteria bacterium RIFCSPLOWO2_01_FULL_43_17</name>
    <dbReference type="NCBI Taxonomy" id="1802760"/>
    <lineage>
        <taxon>Bacteria</taxon>
        <taxon>Candidatus Zambryskiibacteriota</taxon>
    </lineage>
</organism>
<reference evidence="4 5" key="1">
    <citation type="journal article" date="2016" name="Nat. Commun.">
        <title>Thousands of microbial genomes shed light on interconnected biogeochemical processes in an aquifer system.</title>
        <authorList>
            <person name="Anantharaman K."/>
            <person name="Brown C.T."/>
            <person name="Hug L.A."/>
            <person name="Sharon I."/>
            <person name="Castelle C.J."/>
            <person name="Probst A.J."/>
            <person name="Thomas B.C."/>
            <person name="Singh A."/>
            <person name="Wilkins M.J."/>
            <person name="Karaoz U."/>
            <person name="Brodie E.L."/>
            <person name="Williams K.H."/>
            <person name="Hubbard S.S."/>
            <person name="Banfield J.F."/>
        </authorList>
    </citation>
    <scope>NUCLEOTIDE SEQUENCE [LARGE SCALE GENOMIC DNA]</scope>
</reference>
<sequence>MEMYSPNTSIKVLKSFLLPVLVLTLLVVSFLYKENIRSFILDSRESTSKLIDLAKDVSTPGGLVSKIDSLDAFLTEGGVFLYTNNEREKYGLAQFRADQGLMDIAEERLQDMFAKGYFEHVSPTGESASSIADDINYGYIAIGENIALGNFENDQTIVKAWMDSPGHRANILSGKFTSLGVAVGKGTYNGKSTWIGVQIFAKPLSECPSVDRNLKMTIDDKQQRIDNLEGEIAALEAKIRDAERGKNKNREEYNLLVEEYNKLASEINKEISELKALIATYNSQVKAFNSCIEQ</sequence>
<evidence type="ECO:0000313" key="5">
    <source>
        <dbReference type="Proteomes" id="UP000179283"/>
    </source>
</evidence>
<dbReference type="PANTHER" id="PTHR31157:SF1">
    <property type="entry name" value="SCP DOMAIN-CONTAINING PROTEIN"/>
    <property type="match status" value="1"/>
</dbReference>
<dbReference type="Pfam" id="PF00188">
    <property type="entry name" value="CAP"/>
    <property type="match status" value="1"/>
</dbReference>
<dbReference type="PANTHER" id="PTHR31157">
    <property type="entry name" value="SCP DOMAIN-CONTAINING PROTEIN"/>
    <property type="match status" value="1"/>
</dbReference>
<protein>
    <recommendedName>
        <fullName evidence="3">SCP domain-containing protein</fullName>
    </recommendedName>
</protein>
<evidence type="ECO:0000313" key="4">
    <source>
        <dbReference type="EMBL" id="OHB04909.1"/>
    </source>
</evidence>
<keyword evidence="2" id="KW-0472">Membrane</keyword>
<keyword evidence="1" id="KW-0175">Coiled coil</keyword>
<accession>A0A1G2U5Z3</accession>
<dbReference type="EMBL" id="MHWD01000001">
    <property type="protein sequence ID" value="OHB04909.1"/>
    <property type="molecule type" value="Genomic_DNA"/>
</dbReference>
<dbReference type="AlphaFoldDB" id="A0A1G2U5Z3"/>
<proteinExistence type="predicted"/>
<feature type="domain" description="SCP" evidence="3">
    <location>
        <begin position="82"/>
        <end position="197"/>
    </location>
</feature>
<comment type="caution">
    <text evidence="4">The sequence shown here is derived from an EMBL/GenBank/DDBJ whole genome shotgun (WGS) entry which is preliminary data.</text>
</comment>
<dbReference type="SUPFAM" id="SSF55797">
    <property type="entry name" value="PR-1-like"/>
    <property type="match status" value="1"/>
</dbReference>
<evidence type="ECO:0000259" key="3">
    <source>
        <dbReference type="Pfam" id="PF00188"/>
    </source>
</evidence>
<gene>
    <name evidence="4" type="ORF">A2920_02635</name>
</gene>
<dbReference type="Gene3D" id="3.40.33.10">
    <property type="entry name" value="CAP"/>
    <property type="match status" value="1"/>
</dbReference>
<name>A0A1G2U5Z3_9BACT</name>
<feature type="transmembrane region" description="Helical" evidence="2">
    <location>
        <begin position="12"/>
        <end position="32"/>
    </location>
</feature>
<keyword evidence="2" id="KW-1133">Transmembrane helix</keyword>
<dbReference type="InterPro" id="IPR014044">
    <property type="entry name" value="CAP_dom"/>
</dbReference>
<evidence type="ECO:0000256" key="2">
    <source>
        <dbReference type="SAM" id="Phobius"/>
    </source>
</evidence>
<dbReference type="Proteomes" id="UP000179283">
    <property type="component" value="Unassembled WGS sequence"/>
</dbReference>
<dbReference type="Gene3D" id="1.10.287.1490">
    <property type="match status" value="1"/>
</dbReference>
<evidence type="ECO:0000256" key="1">
    <source>
        <dbReference type="SAM" id="Coils"/>
    </source>
</evidence>
<keyword evidence="2" id="KW-0812">Transmembrane</keyword>
<dbReference type="SUPFAM" id="SSF75712">
    <property type="entry name" value="Rad50 coiled-coil Zn hook"/>
    <property type="match status" value="1"/>
</dbReference>
<dbReference type="CDD" id="cd05379">
    <property type="entry name" value="CAP_bacterial"/>
    <property type="match status" value="1"/>
</dbReference>
<feature type="coiled-coil region" evidence="1">
    <location>
        <begin position="211"/>
        <end position="284"/>
    </location>
</feature>
<dbReference type="InterPro" id="IPR035940">
    <property type="entry name" value="CAP_sf"/>
</dbReference>